<keyword evidence="3" id="KW-1185">Reference proteome</keyword>
<feature type="region of interest" description="Disordered" evidence="1">
    <location>
        <begin position="1"/>
        <end position="54"/>
    </location>
</feature>
<organism evidence="2 3">
    <name type="scientific">Endozoicomonas lisbonensis</name>
    <dbReference type="NCBI Taxonomy" id="3120522"/>
    <lineage>
        <taxon>Bacteria</taxon>
        <taxon>Pseudomonadati</taxon>
        <taxon>Pseudomonadota</taxon>
        <taxon>Gammaproteobacteria</taxon>
        <taxon>Oceanospirillales</taxon>
        <taxon>Endozoicomonadaceae</taxon>
        <taxon>Endozoicomonas</taxon>
    </lineage>
</organism>
<feature type="compositionally biased region" description="Low complexity" evidence="1">
    <location>
        <begin position="22"/>
        <end position="35"/>
    </location>
</feature>
<dbReference type="Pfam" id="PF06992">
    <property type="entry name" value="Phage_lambda_P"/>
    <property type="match status" value="1"/>
</dbReference>
<evidence type="ECO:0000313" key="3">
    <source>
        <dbReference type="Proteomes" id="UP001549366"/>
    </source>
</evidence>
<comment type="caution">
    <text evidence="2">The sequence shown here is derived from an EMBL/GenBank/DDBJ whole genome shotgun (WGS) entry which is preliminary data.</text>
</comment>
<accession>A0ABV2SLY7</accession>
<protein>
    <submittedName>
        <fullName evidence="2">Uncharacterized protein</fullName>
    </submittedName>
</protein>
<dbReference type="InterPro" id="IPR009731">
    <property type="entry name" value="P-like"/>
</dbReference>
<evidence type="ECO:0000256" key="1">
    <source>
        <dbReference type="SAM" id="MobiDB-lite"/>
    </source>
</evidence>
<feature type="compositionally biased region" description="Polar residues" evidence="1">
    <location>
        <begin position="11"/>
        <end position="20"/>
    </location>
</feature>
<sequence length="265" mass="30421">MKQGRELIDQQLKSLQTPAGQTAYSSTSTTPTTESVQGSGSGSGRGAGQNESAEQQQNYRYAINTLFTLLEDAYPLKFKRAFPTEEDLNRAKRVWFQSLKEFHPRRIVKAAQKALDTSKFFPDLSDIRELCKLRYDEVGLKEPLQAYYEACYAPVQTRDYHWSHIAVYLAAKQTGWMTLRSEEQRIALPIFERNYEIICNRVLDGEDLEADILQGLEDSRSKEAVRLADEQAEQGLRQQMEKQGIDPDAGREAFIRMRDQLLRNK</sequence>
<dbReference type="Proteomes" id="UP001549366">
    <property type="component" value="Unassembled WGS sequence"/>
</dbReference>
<dbReference type="RefSeq" id="WP_354008366.1">
    <property type="nucleotide sequence ID" value="NZ_JBEWTA010000001.1"/>
</dbReference>
<name>A0ABV2SLY7_9GAMM</name>
<evidence type="ECO:0000313" key="2">
    <source>
        <dbReference type="EMBL" id="MET4758266.1"/>
    </source>
</evidence>
<reference evidence="2 3" key="1">
    <citation type="submission" date="2024-06" db="EMBL/GenBank/DDBJ databases">
        <title>Genomic Encyclopedia of Type Strains, Phase V (KMG-V): Genome sequencing to study the core and pangenomes of soil and plant-associated prokaryotes.</title>
        <authorList>
            <person name="Whitman W."/>
        </authorList>
    </citation>
    <scope>NUCLEOTIDE SEQUENCE [LARGE SCALE GENOMIC DNA]</scope>
    <source>
        <strain evidence="2 3">NE40</strain>
    </source>
</reference>
<proteinExistence type="predicted"/>
<dbReference type="EMBL" id="JBEWTB010000002">
    <property type="protein sequence ID" value="MET4758266.1"/>
    <property type="molecule type" value="Genomic_DNA"/>
</dbReference>
<gene>
    <name evidence="2" type="ORF">V5J35_003458</name>
</gene>